<evidence type="ECO:0000313" key="2">
    <source>
        <dbReference type="Proteomes" id="UP000316095"/>
    </source>
</evidence>
<comment type="caution">
    <text evidence="1">The sequence shown here is derived from an EMBL/GenBank/DDBJ whole genome shotgun (WGS) entry which is preliminary data.</text>
</comment>
<sequence length="96" mass="12186">MHEWKRQTSLRIRKWYRENASEYQSLYQDPGRFWQPKYYSFEIYSRKKLEEKLTYMHLNPVRNEFVKKAVDWKWSSARWYEQRRTVGIPIEWVECD</sequence>
<dbReference type="GO" id="GO:0003677">
    <property type="term" value="F:DNA binding"/>
    <property type="evidence" value="ECO:0007669"/>
    <property type="project" value="InterPro"/>
</dbReference>
<name>A0A5C5XMR1_9PLAN</name>
<dbReference type="InterPro" id="IPR036515">
    <property type="entry name" value="Transposase_17_sf"/>
</dbReference>
<dbReference type="Proteomes" id="UP000316095">
    <property type="component" value="Unassembled WGS sequence"/>
</dbReference>
<dbReference type="AlphaFoldDB" id="A0A5C5XMR1"/>
<keyword evidence="2" id="KW-1185">Reference proteome</keyword>
<dbReference type="EMBL" id="SJPG01000001">
    <property type="protein sequence ID" value="TWT63385.1"/>
    <property type="molecule type" value="Genomic_DNA"/>
</dbReference>
<gene>
    <name evidence="1" type="ORF">Pan54_41380</name>
</gene>
<evidence type="ECO:0008006" key="3">
    <source>
        <dbReference type="Google" id="ProtNLM"/>
    </source>
</evidence>
<dbReference type="GO" id="GO:0006313">
    <property type="term" value="P:DNA transposition"/>
    <property type="evidence" value="ECO:0007669"/>
    <property type="project" value="InterPro"/>
</dbReference>
<dbReference type="RefSeq" id="WP_242631375.1">
    <property type="nucleotide sequence ID" value="NZ_SJPG01000001.1"/>
</dbReference>
<dbReference type="GO" id="GO:0004803">
    <property type="term" value="F:transposase activity"/>
    <property type="evidence" value="ECO:0007669"/>
    <property type="project" value="InterPro"/>
</dbReference>
<accession>A0A5C5XMR1</accession>
<reference evidence="1 2" key="1">
    <citation type="submission" date="2019-02" db="EMBL/GenBank/DDBJ databases">
        <title>Deep-cultivation of Planctomycetes and their phenomic and genomic characterization uncovers novel biology.</title>
        <authorList>
            <person name="Wiegand S."/>
            <person name="Jogler M."/>
            <person name="Boedeker C."/>
            <person name="Pinto D."/>
            <person name="Vollmers J."/>
            <person name="Rivas-Marin E."/>
            <person name="Kohn T."/>
            <person name="Peeters S.H."/>
            <person name="Heuer A."/>
            <person name="Rast P."/>
            <person name="Oberbeckmann S."/>
            <person name="Bunk B."/>
            <person name="Jeske O."/>
            <person name="Meyerdierks A."/>
            <person name="Storesund J.E."/>
            <person name="Kallscheuer N."/>
            <person name="Luecker S."/>
            <person name="Lage O.M."/>
            <person name="Pohl T."/>
            <person name="Merkel B.J."/>
            <person name="Hornburger P."/>
            <person name="Mueller R.-W."/>
            <person name="Bruemmer F."/>
            <person name="Labrenz M."/>
            <person name="Spormann A.M."/>
            <person name="Op Den Camp H."/>
            <person name="Overmann J."/>
            <person name="Amann R."/>
            <person name="Jetten M.S.M."/>
            <person name="Mascher T."/>
            <person name="Medema M.H."/>
            <person name="Devos D.P."/>
            <person name="Kaster A.-K."/>
            <person name="Ovreas L."/>
            <person name="Rohde M."/>
            <person name="Galperin M.Y."/>
            <person name="Jogler C."/>
        </authorList>
    </citation>
    <scope>NUCLEOTIDE SEQUENCE [LARGE SCALE GENOMIC DNA]</scope>
    <source>
        <strain evidence="1 2">Pan54</strain>
    </source>
</reference>
<dbReference type="SUPFAM" id="SSF143422">
    <property type="entry name" value="Transposase IS200-like"/>
    <property type="match status" value="1"/>
</dbReference>
<evidence type="ECO:0000313" key="1">
    <source>
        <dbReference type="EMBL" id="TWT63385.1"/>
    </source>
</evidence>
<dbReference type="Gene3D" id="3.30.70.1290">
    <property type="entry name" value="Transposase IS200-like"/>
    <property type="match status" value="1"/>
</dbReference>
<organism evidence="1 2">
    <name type="scientific">Rubinisphaera italica</name>
    <dbReference type="NCBI Taxonomy" id="2527969"/>
    <lineage>
        <taxon>Bacteria</taxon>
        <taxon>Pseudomonadati</taxon>
        <taxon>Planctomycetota</taxon>
        <taxon>Planctomycetia</taxon>
        <taxon>Planctomycetales</taxon>
        <taxon>Planctomycetaceae</taxon>
        <taxon>Rubinisphaera</taxon>
    </lineage>
</organism>
<protein>
    <recommendedName>
        <fullName evidence="3">Transposase IS200-like domain-containing protein</fullName>
    </recommendedName>
</protein>
<proteinExistence type="predicted"/>